<dbReference type="RefSeq" id="WP_215583449.1">
    <property type="nucleotide sequence ID" value="NZ_CP073754.1"/>
</dbReference>
<organism evidence="3 4">
    <name type="scientific">Methylomonas paludis</name>
    <dbReference type="NCBI Taxonomy" id="1173101"/>
    <lineage>
        <taxon>Bacteria</taxon>
        <taxon>Pseudomonadati</taxon>
        <taxon>Pseudomonadota</taxon>
        <taxon>Gammaproteobacteria</taxon>
        <taxon>Methylococcales</taxon>
        <taxon>Methylococcaceae</taxon>
        <taxon>Methylomonas</taxon>
    </lineage>
</organism>
<dbReference type="GO" id="GO:0005524">
    <property type="term" value="F:ATP binding"/>
    <property type="evidence" value="ECO:0007669"/>
    <property type="project" value="UniProtKB-KW"/>
</dbReference>
<feature type="transmembrane region" description="Helical" evidence="1">
    <location>
        <begin position="75"/>
        <end position="95"/>
    </location>
</feature>
<gene>
    <name evidence="3" type="ORF">KEF85_04100</name>
</gene>
<feature type="transmembrane region" description="Helical" evidence="1">
    <location>
        <begin position="16"/>
        <end position="35"/>
    </location>
</feature>
<keyword evidence="3" id="KW-0067">ATP-binding</keyword>
<evidence type="ECO:0000259" key="2">
    <source>
        <dbReference type="Pfam" id="PF04326"/>
    </source>
</evidence>
<name>A0A975MPN1_9GAMM</name>
<feature type="domain" description="Schlafen AlbA-2" evidence="2">
    <location>
        <begin position="124"/>
        <end position="260"/>
    </location>
</feature>
<evidence type="ECO:0000313" key="4">
    <source>
        <dbReference type="Proteomes" id="UP000676649"/>
    </source>
</evidence>
<keyword evidence="3" id="KW-0547">Nucleotide-binding</keyword>
<keyword evidence="1" id="KW-0812">Transmembrane</keyword>
<reference evidence="3" key="1">
    <citation type="submission" date="2021-04" db="EMBL/GenBank/DDBJ databases">
        <title>Draft genome sequence data of methanotrophic Methylovulum sp. strain S1L and Methylomonas sp. strain S2AM isolated from boreal lake water columns.</title>
        <authorList>
            <person name="Rissanen A.J."/>
            <person name="Mangayil R."/>
            <person name="Svenning M.M."/>
            <person name="Khanongnuch R."/>
        </authorList>
    </citation>
    <scope>NUCLEOTIDE SEQUENCE</scope>
    <source>
        <strain evidence="3">S2AM</strain>
    </source>
</reference>
<dbReference type="EMBL" id="CP073754">
    <property type="protein sequence ID" value="QWF71667.1"/>
    <property type="molecule type" value="Genomic_DNA"/>
</dbReference>
<proteinExistence type="predicted"/>
<accession>A0A975MPN1</accession>
<sequence length="277" mass="30927">MKRLLLLMLQIWRQQLKLYVAAAVIGGLIGILLLAPSYDYIYAREQSADPLSSITYVFNQVVGAFNGKTAPDNKMLLMFYGEIGAMLGVVFLFLYRIAHKQLQQIDHLKAELDKDLPSIIRQGEGPHLEFKSSLRWDYSEVRTNRSLEAVILKTLAGFLNSHVGGVLLIGVADNGEILGLEKDYQTLKKPNQDGFEQLIMTVVSNGLGADLSPFLHILFHVIDHKEVCRVIVSPASRPVFLEQGGTPRFFTRSGGGTRELNIQEALAYVAGRWKRGK</sequence>
<dbReference type="Pfam" id="PF04326">
    <property type="entry name" value="SLFN_AlbA_2"/>
    <property type="match status" value="1"/>
</dbReference>
<evidence type="ECO:0000256" key="1">
    <source>
        <dbReference type="SAM" id="Phobius"/>
    </source>
</evidence>
<dbReference type="AlphaFoldDB" id="A0A975MPN1"/>
<evidence type="ECO:0000313" key="3">
    <source>
        <dbReference type="EMBL" id="QWF71667.1"/>
    </source>
</evidence>
<keyword evidence="1" id="KW-1133">Transmembrane helix</keyword>
<dbReference type="InterPro" id="IPR007421">
    <property type="entry name" value="Schlafen_AlbA_2_dom"/>
</dbReference>
<dbReference type="KEGG" id="mpad:KEF85_04100"/>
<keyword evidence="1" id="KW-0472">Membrane</keyword>
<protein>
    <submittedName>
        <fullName evidence="3">ATP-binding protein</fullName>
    </submittedName>
</protein>
<dbReference type="Gene3D" id="3.30.950.30">
    <property type="entry name" value="Schlafen, AAA domain"/>
    <property type="match status" value="1"/>
</dbReference>
<keyword evidence="4" id="KW-1185">Reference proteome</keyword>
<dbReference type="InterPro" id="IPR038461">
    <property type="entry name" value="Schlafen_AlbA_2_dom_sf"/>
</dbReference>
<dbReference type="Proteomes" id="UP000676649">
    <property type="component" value="Chromosome"/>
</dbReference>